<feature type="non-terminal residue" evidence="1">
    <location>
        <position position="93"/>
    </location>
</feature>
<organism evidence="1 2">
    <name type="scientific">Wickerhamomyces pijperi</name>
    <name type="common">Yeast</name>
    <name type="synonym">Pichia pijperi</name>
    <dbReference type="NCBI Taxonomy" id="599730"/>
    <lineage>
        <taxon>Eukaryota</taxon>
        <taxon>Fungi</taxon>
        <taxon>Dikarya</taxon>
        <taxon>Ascomycota</taxon>
        <taxon>Saccharomycotina</taxon>
        <taxon>Saccharomycetes</taxon>
        <taxon>Phaffomycetales</taxon>
        <taxon>Wickerhamomycetaceae</taxon>
        <taxon>Wickerhamomyces</taxon>
    </lineage>
</organism>
<reference evidence="1" key="1">
    <citation type="journal article" date="2021" name="Open Biol.">
        <title>Shared evolutionary footprints suggest mitochondrial oxidative damage underlies multiple complex I losses in fungi.</title>
        <authorList>
            <person name="Schikora-Tamarit M.A."/>
            <person name="Marcet-Houben M."/>
            <person name="Nosek J."/>
            <person name="Gabaldon T."/>
        </authorList>
    </citation>
    <scope>NUCLEOTIDE SEQUENCE</scope>
    <source>
        <strain evidence="1">CBS2887</strain>
    </source>
</reference>
<reference evidence="1" key="2">
    <citation type="submission" date="2021-01" db="EMBL/GenBank/DDBJ databases">
        <authorList>
            <person name="Schikora-Tamarit M.A."/>
        </authorList>
    </citation>
    <scope>NUCLEOTIDE SEQUENCE</scope>
    <source>
        <strain evidence="1">CBS2887</strain>
    </source>
</reference>
<evidence type="ECO:0000313" key="2">
    <source>
        <dbReference type="Proteomes" id="UP000774326"/>
    </source>
</evidence>
<dbReference type="PANTHER" id="PTHR11226">
    <property type="entry name" value="UDP-GLUCOSE GLYCOPROTEIN:GLUCOSYLTRANSFERASE"/>
    <property type="match status" value="1"/>
</dbReference>
<comment type="caution">
    <text evidence="1">The sequence shown here is derived from an EMBL/GenBank/DDBJ whole genome shotgun (WGS) entry which is preliminary data.</text>
</comment>
<name>A0A9P8PKB4_WICPI</name>
<feature type="non-terminal residue" evidence="1">
    <location>
        <position position="1"/>
    </location>
</feature>
<protein>
    <submittedName>
        <fullName evidence="1">Uncharacterized protein</fullName>
    </submittedName>
</protein>
<dbReference type="AlphaFoldDB" id="A0A9P8PKB4"/>
<dbReference type="GO" id="GO:0003980">
    <property type="term" value="F:UDP-glucose:glycoprotein glucosyltransferase activity"/>
    <property type="evidence" value="ECO:0007669"/>
    <property type="project" value="InterPro"/>
</dbReference>
<dbReference type="InterPro" id="IPR009448">
    <property type="entry name" value="UDP-g_GGtrans"/>
</dbReference>
<dbReference type="GO" id="GO:0018279">
    <property type="term" value="P:protein N-linked glycosylation via asparagine"/>
    <property type="evidence" value="ECO:0007669"/>
    <property type="project" value="TreeGrafter"/>
</dbReference>
<dbReference type="OrthoDB" id="27683at2759"/>
<sequence length="93" mass="10447">IKRLYRGVFPTSVKFHEDGTEKRDYSAFFDDVPKKTLFTADVDVIPSWIVSIKEANTDLDNIKLDISGSVDGTYELRSILVQGHAREGIDTIA</sequence>
<evidence type="ECO:0000313" key="1">
    <source>
        <dbReference type="EMBL" id="KAH3672882.1"/>
    </source>
</evidence>
<dbReference type="PANTHER" id="PTHR11226:SF0">
    <property type="entry name" value="UDP-GLUCOSE:GLYCOPROTEIN GLUCOSYLTRANSFERASE"/>
    <property type="match status" value="1"/>
</dbReference>
<dbReference type="Proteomes" id="UP000774326">
    <property type="component" value="Unassembled WGS sequence"/>
</dbReference>
<proteinExistence type="predicted"/>
<gene>
    <name evidence="1" type="ORF">WICPIJ_010004</name>
</gene>
<dbReference type="GO" id="GO:0051082">
    <property type="term" value="F:unfolded protein binding"/>
    <property type="evidence" value="ECO:0007669"/>
    <property type="project" value="TreeGrafter"/>
</dbReference>
<dbReference type="GO" id="GO:0005783">
    <property type="term" value="C:endoplasmic reticulum"/>
    <property type="evidence" value="ECO:0007669"/>
    <property type="project" value="TreeGrafter"/>
</dbReference>
<accession>A0A9P8PKB4</accession>
<dbReference type="EMBL" id="JAEUBG010005758">
    <property type="protein sequence ID" value="KAH3672882.1"/>
    <property type="molecule type" value="Genomic_DNA"/>
</dbReference>
<dbReference type="GO" id="GO:0036503">
    <property type="term" value="P:ERAD pathway"/>
    <property type="evidence" value="ECO:0007669"/>
    <property type="project" value="TreeGrafter"/>
</dbReference>
<keyword evidence="2" id="KW-1185">Reference proteome</keyword>